<dbReference type="EMBL" id="UINC01210458">
    <property type="protein sequence ID" value="SVE33923.1"/>
    <property type="molecule type" value="Genomic_DNA"/>
</dbReference>
<accession>A0A383CPE9</accession>
<dbReference type="InterPro" id="IPR036812">
    <property type="entry name" value="NAD(P)_OxRdtase_dom_sf"/>
</dbReference>
<dbReference type="AlphaFoldDB" id="A0A383CPE9"/>
<gene>
    <name evidence="2" type="ORF">METZ01_LOCUS486777</name>
</gene>
<dbReference type="PANTHER" id="PTHR43364:SF4">
    <property type="entry name" value="NAD(P)-LINKED OXIDOREDUCTASE SUPERFAMILY PROTEIN"/>
    <property type="match status" value="1"/>
</dbReference>
<dbReference type="SUPFAM" id="SSF51430">
    <property type="entry name" value="NAD(P)-linked oxidoreductase"/>
    <property type="match status" value="1"/>
</dbReference>
<proteinExistence type="predicted"/>
<name>A0A383CPE9_9ZZZZ</name>
<dbReference type="InterPro" id="IPR050523">
    <property type="entry name" value="AKR_Detox_Biosynth"/>
</dbReference>
<organism evidence="2">
    <name type="scientific">marine metagenome</name>
    <dbReference type="NCBI Taxonomy" id="408172"/>
    <lineage>
        <taxon>unclassified sequences</taxon>
        <taxon>metagenomes</taxon>
        <taxon>ecological metagenomes</taxon>
    </lineage>
</organism>
<dbReference type="GO" id="GO:0016491">
    <property type="term" value="F:oxidoreductase activity"/>
    <property type="evidence" value="ECO:0007669"/>
    <property type="project" value="UniProtKB-KW"/>
</dbReference>
<feature type="non-terminal residue" evidence="2">
    <location>
        <position position="50"/>
    </location>
</feature>
<dbReference type="GO" id="GO:0005829">
    <property type="term" value="C:cytosol"/>
    <property type="evidence" value="ECO:0007669"/>
    <property type="project" value="TreeGrafter"/>
</dbReference>
<protein>
    <submittedName>
        <fullName evidence="2">Uncharacterized protein</fullName>
    </submittedName>
</protein>
<keyword evidence="1" id="KW-0560">Oxidoreductase</keyword>
<evidence type="ECO:0000313" key="2">
    <source>
        <dbReference type="EMBL" id="SVE33923.1"/>
    </source>
</evidence>
<reference evidence="2" key="1">
    <citation type="submission" date="2018-05" db="EMBL/GenBank/DDBJ databases">
        <authorList>
            <person name="Lanie J.A."/>
            <person name="Ng W.-L."/>
            <person name="Kazmierczak K.M."/>
            <person name="Andrzejewski T.M."/>
            <person name="Davidsen T.M."/>
            <person name="Wayne K.J."/>
            <person name="Tettelin H."/>
            <person name="Glass J.I."/>
            <person name="Rusch D."/>
            <person name="Podicherti R."/>
            <person name="Tsui H.-C.T."/>
            <person name="Winkler M.E."/>
        </authorList>
    </citation>
    <scope>NUCLEOTIDE SEQUENCE</scope>
</reference>
<dbReference type="PANTHER" id="PTHR43364">
    <property type="entry name" value="NADH-SPECIFIC METHYLGLYOXAL REDUCTASE-RELATED"/>
    <property type="match status" value="1"/>
</dbReference>
<sequence>MEYRRLGRTGLKVSPLCLGTVNFSERTLAEDVSRIIHRALDEGINFVDTA</sequence>
<dbReference type="Gene3D" id="3.20.20.100">
    <property type="entry name" value="NADP-dependent oxidoreductase domain"/>
    <property type="match status" value="1"/>
</dbReference>
<evidence type="ECO:0000256" key="1">
    <source>
        <dbReference type="ARBA" id="ARBA00023002"/>
    </source>
</evidence>